<feature type="transmembrane region" description="Helical" evidence="1">
    <location>
        <begin position="50"/>
        <end position="67"/>
    </location>
</feature>
<evidence type="ECO:0000313" key="3">
    <source>
        <dbReference type="Proteomes" id="UP000000641"/>
    </source>
</evidence>
<dbReference type="HOGENOM" id="CLU_2257200_0_0_2"/>
<dbReference type="GeneID" id="4601636"/>
<dbReference type="STRING" id="368408.Tpen_1021"/>
<dbReference type="KEGG" id="tpe:Tpen_1021"/>
<dbReference type="eggNOG" id="arCOG06137">
    <property type="taxonomic scope" value="Archaea"/>
</dbReference>
<keyword evidence="1" id="KW-0472">Membrane</keyword>
<evidence type="ECO:0000313" key="2">
    <source>
        <dbReference type="EMBL" id="ABL78421.1"/>
    </source>
</evidence>
<dbReference type="EnsemblBacteria" id="ABL78421">
    <property type="protein sequence ID" value="ABL78421"/>
    <property type="gene ID" value="Tpen_1021"/>
</dbReference>
<protein>
    <submittedName>
        <fullName evidence="2">Uncharacterized protein</fullName>
    </submittedName>
</protein>
<feature type="transmembrane region" description="Helical" evidence="1">
    <location>
        <begin position="20"/>
        <end position="38"/>
    </location>
</feature>
<keyword evidence="1" id="KW-0812">Transmembrane</keyword>
<sequence>MGATTPGQKKVPEKRSLLKVYALIFLTFGVYFYLWLVWTKRELNALGARIPTCWLIIIPIANIYWLYKYAEGFAQVTKKESAVLYFLVFWLFTIVMPAIVQSELNKIAEEG</sequence>
<name>A1RYZ1_THEPD</name>
<gene>
    <name evidence="2" type="ordered locus">Tpen_1021</name>
</gene>
<dbReference type="RefSeq" id="WP_011752686.1">
    <property type="nucleotide sequence ID" value="NC_008698.1"/>
</dbReference>
<dbReference type="AlphaFoldDB" id="A1RYZ1"/>
<dbReference type="Proteomes" id="UP000000641">
    <property type="component" value="Chromosome"/>
</dbReference>
<evidence type="ECO:0000256" key="1">
    <source>
        <dbReference type="SAM" id="Phobius"/>
    </source>
</evidence>
<proteinExistence type="predicted"/>
<keyword evidence="3" id="KW-1185">Reference proteome</keyword>
<accession>A1RYZ1</accession>
<organism evidence="2 3">
    <name type="scientific">Thermofilum pendens (strain DSM 2475 / Hrk 5)</name>
    <dbReference type="NCBI Taxonomy" id="368408"/>
    <lineage>
        <taxon>Archaea</taxon>
        <taxon>Thermoproteota</taxon>
        <taxon>Thermoprotei</taxon>
        <taxon>Thermofilales</taxon>
        <taxon>Thermofilaceae</taxon>
        <taxon>Thermofilum</taxon>
    </lineage>
</organism>
<keyword evidence="1" id="KW-1133">Transmembrane helix</keyword>
<reference evidence="3" key="1">
    <citation type="journal article" date="2008" name="J. Bacteriol.">
        <title>Genome sequence of Thermofilum pendens reveals an exceptional loss of biosynthetic pathways without genome reduction.</title>
        <authorList>
            <person name="Anderson I."/>
            <person name="Rodriguez J."/>
            <person name="Susanti D."/>
            <person name="Porat I."/>
            <person name="Reich C."/>
            <person name="Ulrich L.E."/>
            <person name="Elkins J.G."/>
            <person name="Mavromatis K."/>
            <person name="Lykidis A."/>
            <person name="Kim E."/>
            <person name="Thompson L.S."/>
            <person name="Nolan M."/>
            <person name="Land M."/>
            <person name="Copeland A."/>
            <person name="Lapidus A."/>
            <person name="Lucas S."/>
            <person name="Detter C."/>
            <person name="Zhulin I.B."/>
            <person name="Olsen G.J."/>
            <person name="Whitman W."/>
            <person name="Mukhopadhyay B."/>
            <person name="Bristow J."/>
            <person name="Kyrpides N."/>
        </authorList>
    </citation>
    <scope>NUCLEOTIDE SEQUENCE [LARGE SCALE GENOMIC DNA]</scope>
    <source>
        <strain evidence="3">DSM 2475 / Hrk 5</strain>
    </source>
</reference>
<dbReference type="EMBL" id="CP000505">
    <property type="protein sequence ID" value="ABL78421.1"/>
    <property type="molecule type" value="Genomic_DNA"/>
</dbReference>
<feature type="transmembrane region" description="Helical" evidence="1">
    <location>
        <begin position="82"/>
        <end position="100"/>
    </location>
</feature>